<dbReference type="Pfam" id="PF00970">
    <property type="entry name" value="FAD_binding_6"/>
    <property type="match status" value="1"/>
</dbReference>
<dbReference type="CDD" id="cd06195">
    <property type="entry name" value="FNR1"/>
    <property type="match status" value="1"/>
</dbReference>
<evidence type="ECO:0000256" key="4">
    <source>
        <dbReference type="ARBA" id="ARBA00022630"/>
    </source>
</evidence>
<evidence type="ECO:0000259" key="10">
    <source>
        <dbReference type="PROSITE" id="PS51384"/>
    </source>
</evidence>
<evidence type="ECO:0000256" key="1">
    <source>
        <dbReference type="ARBA" id="ARBA00001974"/>
    </source>
</evidence>
<evidence type="ECO:0000256" key="7">
    <source>
        <dbReference type="ARBA" id="ARBA00022857"/>
    </source>
</evidence>
<accession>A0A7W9BAY6</accession>
<comment type="caution">
    <text evidence="11">The sequence shown here is derived from an EMBL/GenBank/DDBJ whole genome shotgun (WGS) entry which is preliminary data.</text>
</comment>
<evidence type="ECO:0000256" key="8">
    <source>
        <dbReference type="ARBA" id="ARBA00023002"/>
    </source>
</evidence>
<protein>
    <recommendedName>
        <fullName evidence="3">ferredoxin--NADP(+) reductase</fullName>
        <ecNumber evidence="3">1.18.1.2</ecNumber>
    </recommendedName>
</protein>
<evidence type="ECO:0000256" key="5">
    <source>
        <dbReference type="ARBA" id="ARBA00022741"/>
    </source>
</evidence>
<proteinExistence type="inferred from homology"/>
<evidence type="ECO:0000313" key="11">
    <source>
        <dbReference type="EMBL" id="MBB5713847.1"/>
    </source>
</evidence>
<organism evidence="11 12">
    <name type="scientific">Sphingomonas aerophila</name>
    <dbReference type="NCBI Taxonomy" id="1344948"/>
    <lineage>
        <taxon>Bacteria</taxon>
        <taxon>Pseudomonadati</taxon>
        <taxon>Pseudomonadota</taxon>
        <taxon>Alphaproteobacteria</taxon>
        <taxon>Sphingomonadales</taxon>
        <taxon>Sphingomonadaceae</taxon>
        <taxon>Sphingomonas</taxon>
    </lineage>
</organism>
<keyword evidence="7" id="KW-0521">NADP</keyword>
<dbReference type="SUPFAM" id="SSF63380">
    <property type="entry name" value="Riboflavin synthase domain-like"/>
    <property type="match status" value="1"/>
</dbReference>
<dbReference type="EC" id="1.18.1.2" evidence="3"/>
<keyword evidence="5" id="KW-0547">Nucleotide-binding</keyword>
<evidence type="ECO:0000313" key="12">
    <source>
        <dbReference type="Proteomes" id="UP000546200"/>
    </source>
</evidence>
<keyword evidence="6" id="KW-0274">FAD</keyword>
<dbReference type="InterPro" id="IPR039261">
    <property type="entry name" value="FNR_nucleotide-bd"/>
</dbReference>
<dbReference type="InterPro" id="IPR008333">
    <property type="entry name" value="Cbr1-like_FAD-bd_dom"/>
</dbReference>
<dbReference type="AlphaFoldDB" id="A0A7W9BAY6"/>
<comment type="cofactor">
    <cofactor evidence="1">
        <name>FAD</name>
        <dbReference type="ChEBI" id="CHEBI:57692"/>
    </cofactor>
</comment>
<dbReference type="GO" id="GO:0042167">
    <property type="term" value="P:heme catabolic process"/>
    <property type="evidence" value="ECO:0007669"/>
    <property type="project" value="TreeGrafter"/>
</dbReference>
<dbReference type="EMBL" id="JACIJK010000002">
    <property type="protein sequence ID" value="MBB5713847.1"/>
    <property type="molecule type" value="Genomic_DNA"/>
</dbReference>
<keyword evidence="8 11" id="KW-0560">Oxidoreductase</keyword>
<evidence type="ECO:0000256" key="3">
    <source>
        <dbReference type="ARBA" id="ARBA00013223"/>
    </source>
</evidence>
<comment type="catalytic activity">
    <reaction evidence="9">
        <text>2 reduced [2Fe-2S]-[ferredoxin] + NADP(+) + H(+) = 2 oxidized [2Fe-2S]-[ferredoxin] + NADPH</text>
        <dbReference type="Rhea" id="RHEA:20125"/>
        <dbReference type="Rhea" id="RHEA-COMP:10000"/>
        <dbReference type="Rhea" id="RHEA-COMP:10001"/>
        <dbReference type="ChEBI" id="CHEBI:15378"/>
        <dbReference type="ChEBI" id="CHEBI:33737"/>
        <dbReference type="ChEBI" id="CHEBI:33738"/>
        <dbReference type="ChEBI" id="CHEBI:57783"/>
        <dbReference type="ChEBI" id="CHEBI:58349"/>
        <dbReference type="EC" id="1.18.1.2"/>
    </reaction>
</comment>
<dbReference type="InterPro" id="IPR001433">
    <property type="entry name" value="OxRdtase_FAD/NAD-bd"/>
</dbReference>
<dbReference type="InterPro" id="IPR017938">
    <property type="entry name" value="Riboflavin_synthase-like_b-brl"/>
</dbReference>
<dbReference type="Gene3D" id="3.40.50.80">
    <property type="entry name" value="Nucleotide-binding domain of ferredoxin-NADP reductase (FNR) module"/>
    <property type="match status" value="1"/>
</dbReference>
<comment type="similarity">
    <text evidence="2">Belongs to the ferredoxin--NADP reductase type 1 family.</text>
</comment>
<dbReference type="GO" id="GO:0034599">
    <property type="term" value="P:cellular response to oxidative stress"/>
    <property type="evidence" value="ECO:0007669"/>
    <property type="project" value="TreeGrafter"/>
</dbReference>
<dbReference type="InterPro" id="IPR017927">
    <property type="entry name" value="FAD-bd_FR_type"/>
</dbReference>
<dbReference type="Gene3D" id="2.40.30.10">
    <property type="entry name" value="Translation factors"/>
    <property type="match status" value="1"/>
</dbReference>
<reference evidence="11 12" key="1">
    <citation type="submission" date="2020-08" db="EMBL/GenBank/DDBJ databases">
        <title>Genomic Encyclopedia of Type Strains, Phase IV (KMG-IV): sequencing the most valuable type-strain genomes for metagenomic binning, comparative biology and taxonomic classification.</title>
        <authorList>
            <person name="Goeker M."/>
        </authorList>
    </citation>
    <scope>NUCLEOTIDE SEQUENCE [LARGE SCALE GENOMIC DNA]</scope>
    <source>
        <strain evidence="11 12">DSM 100044</strain>
    </source>
</reference>
<evidence type="ECO:0000256" key="9">
    <source>
        <dbReference type="ARBA" id="ARBA00047776"/>
    </source>
</evidence>
<dbReference type="RefSeq" id="WP_184054639.1">
    <property type="nucleotide sequence ID" value="NZ_JACIJK010000002.1"/>
</dbReference>
<dbReference type="PRINTS" id="PR00371">
    <property type="entry name" value="FPNCR"/>
</dbReference>
<dbReference type="PANTHER" id="PTHR47878:SF1">
    <property type="entry name" value="FLAVODOXIN_FERREDOXIN--NADP REDUCTASE"/>
    <property type="match status" value="1"/>
</dbReference>
<dbReference type="Proteomes" id="UP000546200">
    <property type="component" value="Unassembled WGS sequence"/>
</dbReference>
<dbReference type="PANTHER" id="PTHR47878">
    <property type="entry name" value="OXIDOREDUCTASE FAD/NAD(P)-BINDING DOMAIN PROTEIN"/>
    <property type="match status" value="1"/>
</dbReference>
<dbReference type="InterPro" id="IPR051930">
    <property type="entry name" value="FNR_type-1"/>
</dbReference>
<dbReference type="GO" id="GO:0004324">
    <property type="term" value="F:ferredoxin-NADP+ reductase activity"/>
    <property type="evidence" value="ECO:0007669"/>
    <property type="project" value="UniProtKB-EC"/>
</dbReference>
<feature type="domain" description="FAD-binding FR-type" evidence="10">
    <location>
        <begin position="17"/>
        <end position="118"/>
    </location>
</feature>
<evidence type="ECO:0000256" key="2">
    <source>
        <dbReference type="ARBA" id="ARBA00008312"/>
    </source>
</evidence>
<dbReference type="InterPro" id="IPR033892">
    <property type="entry name" value="FNR_bac"/>
</dbReference>
<dbReference type="Pfam" id="PF00175">
    <property type="entry name" value="NAD_binding_1"/>
    <property type="match status" value="1"/>
</dbReference>
<dbReference type="GO" id="GO:0000166">
    <property type="term" value="F:nucleotide binding"/>
    <property type="evidence" value="ECO:0007669"/>
    <property type="project" value="UniProtKB-KW"/>
</dbReference>
<keyword evidence="12" id="KW-1185">Reference proteome</keyword>
<gene>
    <name evidence="11" type="ORF">FHS94_000670</name>
</gene>
<sequence length="272" mass="30797">MSEQSHQVGLAAIAEAKGLHAQRVTWVHHWTADLFSFRIERPQSFRFASGEFIMIGLPGADGRPVMRAYSIASPAWEDHLEFFSVKVAHGALTSRLQHLEVGDLVLLGRKPTGTLVVDALEPGERLIMVGTGTGLAPFLSVLRDPETHERFEHIVVSHTVRQKEELAYREFLEDEIRTDEIFGELLRDRFTYYPTVTRGEFHRQGRITDRIRDGLFRQDLNLTTDARQTSRFMICGSIAFNKEMVEILTGWGLTEGTQSNPGQFVVERAFVG</sequence>
<evidence type="ECO:0000256" key="6">
    <source>
        <dbReference type="ARBA" id="ARBA00022827"/>
    </source>
</evidence>
<dbReference type="PROSITE" id="PS51384">
    <property type="entry name" value="FAD_FR"/>
    <property type="match status" value="1"/>
</dbReference>
<name>A0A7W9BAY6_9SPHN</name>
<dbReference type="InterPro" id="IPR001709">
    <property type="entry name" value="Flavoprot_Pyr_Nucl_cyt_Rdtase"/>
</dbReference>
<keyword evidence="4" id="KW-0285">Flavoprotein</keyword>
<dbReference type="SUPFAM" id="SSF52343">
    <property type="entry name" value="Ferredoxin reductase-like, C-terminal NADP-linked domain"/>
    <property type="match status" value="1"/>
</dbReference>